<evidence type="ECO:0000256" key="2">
    <source>
        <dbReference type="ARBA" id="ARBA00006351"/>
    </source>
</evidence>
<dbReference type="InterPro" id="IPR002495">
    <property type="entry name" value="Glyco_trans_8"/>
</dbReference>
<keyword evidence="6" id="KW-0812">Transmembrane</keyword>
<feature type="coiled-coil region" evidence="4">
    <location>
        <begin position="376"/>
        <end position="403"/>
    </location>
</feature>
<dbReference type="UniPathway" id="UPA00845"/>
<dbReference type="InterPro" id="IPR029044">
    <property type="entry name" value="Nucleotide-diphossugar_trans"/>
</dbReference>
<dbReference type="Proteomes" id="UP000265515">
    <property type="component" value="Unassembled WGS sequence"/>
</dbReference>
<dbReference type="GO" id="GO:0045489">
    <property type="term" value="P:pectin biosynthetic process"/>
    <property type="evidence" value="ECO:0007669"/>
    <property type="project" value="UniProtKB-UniPathway"/>
</dbReference>
<evidence type="ECO:0000256" key="4">
    <source>
        <dbReference type="SAM" id="Coils"/>
    </source>
</evidence>
<reference evidence="7 8" key="1">
    <citation type="journal article" date="2018" name="Cell">
        <title>The Chara Genome: Secondary Complexity and Implications for Plant Terrestrialization.</title>
        <authorList>
            <person name="Nishiyama T."/>
            <person name="Sakayama H."/>
            <person name="Vries J.D."/>
            <person name="Buschmann H."/>
            <person name="Saint-Marcoux D."/>
            <person name="Ullrich K.K."/>
            <person name="Haas F.B."/>
            <person name="Vanderstraeten L."/>
            <person name="Becker D."/>
            <person name="Lang D."/>
            <person name="Vosolsobe S."/>
            <person name="Rombauts S."/>
            <person name="Wilhelmsson P.K.I."/>
            <person name="Janitza P."/>
            <person name="Kern R."/>
            <person name="Heyl A."/>
            <person name="Rumpler F."/>
            <person name="Villalobos L.I.A.C."/>
            <person name="Clay J.M."/>
            <person name="Skokan R."/>
            <person name="Toyoda A."/>
            <person name="Suzuki Y."/>
            <person name="Kagoshima H."/>
            <person name="Schijlen E."/>
            <person name="Tajeshwar N."/>
            <person name="Catarino B."/>
            <person name="Hetherington A.J."/>
            <person name="Saltykova A."/>
            <person name="Bonnot C."/>
            <person name="Breuninger H."/>
            <person name="Symeonidi A."/>
            <person name="Radhakrishnan G.V."/>
            <person name="Van Nieuwerburgh F."/>
            <person name="Deforce D."/>
            <person name="Chang C."/>
            <person name="Karol K.G."/>
            <person name="Hedrich R."/>
            <person name="Ulvskov P."/>
            <person name="Glockner G."/>
            <person name="Delwiche C.F."/>
            <person name="Petrasek J."/>
            <person name="Van de Peer Y."/>
            <person name="Friml J."/>
            <person name="Beilby M."/>
            <person name="Dolan L."/>
            <person name="Kohara Y."/>
            <person name="Sugano S."/>
            <person name="Fujiyama A."/>
            <person name="Delaux P.-M."/>
            <person name="Quint M."/>
            <person name="TheiBen G."/>
            <person name="Hagemann M."/>
            <person name="Harholt J."/>
            <person name="Dunand C."/>
            <person name="Zachgo S."/>
            <person name="Langdale J."/>
            <person name="Maumus F."/>
            <person name="Straeten D.V.D."/>
            <person name="Gould S.B."/>
            <person name="Rensing S.A."/>
        </authorList>
    </citation>
    <scope>NUCLEOTIDE SEQUENCE [LARGE SCALE GENOMIC DNA]</scope>
    <source>
        <strain evidence="7 8">S276</strain>
    </source>
</reference>
<dbReference type="Gramene" id="GBG68654">
    <property type="protein sequence ID" value="GBG68654"/>
    <property type="gene ID" value="CBR_g3195"/>
</dbReference>
<accession>A0A388KF19</accession>
<keyword evidence="8" id="KW-1185">Reference proteome</keyword>
<proteinExistence type="inferred from homology"/>
<evidence type="ECO:0000256" key="3">
    <source>
        <dbReference type="ARBA" id="ARBA00022676"/>
    </source>
</evidence>
<keyword evidence="3" id="KW-0328">Glycosyltransferase</keyword>
<feature type="region of interest" description="Disordered" evidence="5">
    <location>
        <begin position="109"/>
        <end position="268"/>
    </location>
</feature>
<feature type="compositionally biased region" description="Basic and acidic residues" evidence="5">
    <location>
        <begin position="154"/>
        <end position="165"/>
    </location>
</feature>
<evidence type="ECO:0000313" key="7">
    <source>
        <dbReference type="EMBL" id="GBG68654.1"/>
    </source>
</evidence>
<keyword evidence="6" id="KW-1133">Transmembrane helix</keyword>
<gene>
    <name evidence="7" type="ORF">CBR_g3195</name>
</gene>
<feature type="compositionally biased region" description="Basic and acidic residues" evidence="5">
    <location>
        <begin position="128"/>
        <end position="145"/>
    </location>
</feature>
<dbReference type="Pfam" id="PF01501">
    <property type="entry name" value="Glyco_transf_8"/>
    <property type="match status" value="1"/>
</dbReference>
<dbReference type="OrthoDB" id="411524at2759"/>
<evidence type="ECO:0000256" key="5">
    <source>
        <dbReference type="SAM" id="MobiDB-lite"/>
    </source>
</evidence>
<comment type="caution">
    <text evidence="7">The sequence shown here is derived from an EMBL/GenBank/DDBJ whole genome shotgun (WGS) entry which is preliminary data.</text>
</comment>
<protein>
    <submittedName>
        <fullName evidence="7">GT8-family glycosyltransferase</fullName>
    </submittedName>
</protein>
<keyword evidence="6" id="KW-0472">Membrane</keyword>
<dbReference type="AlphaFoldDB" id="A0A388KF19"/>
<dbReference type="Gene3D" id="3.90.550.10">
    <property type="entry name" value="Spore Coat Polysaccharide Biosynthesis Protein SpsA, Chain A"/>
    <property type="match status" value="1"/>
</dbReference>
<feature type="compositionally biased region" description="Low complexity" evidence="5">
    <location>
        <begin position="256"/>
        <end position="268"/>
    </location>
</feature>
<evidence type="ECO:0000256" key="1">
    <source>
        <dbReference type="ARBA" id="ARBA00004877"/>
    </source>
</evidence>
<sequence length="766" mass="86892">MWGHKWSMKKLAQINIENVYHYHHSRQLGKGFCRALMTMLFLSLVTPVFFFSTYQRNLQPADYPRALIEEHRPLRVLNGGRGTLGWPVDDTWNDGGEQPQVQHVVEKEEVERRLTTDTEGVNQVQDGEGVHIEPVRRENLPDEKGVNGGGPEDSIERRELARQEDELPQMQHAEEKEKVQGRATADTEEGNQDLDGDDVHNGPVQRETPADEKEVDDAGTDDTPERRESEEQDEQVAKTAEDRVATTVPPGGETQAEAAKTTAGGLGAAGPPAVIVQVTAAAAGTSTKDPVDDYRAGLISRIQVQIPLADELMGFARERENLPLREHLESIKERCVQAVQKLRDGSMDIESGNNVVRVAELATLRAKELRSSTIIMEKLRMELQESKAKLRNLTKERNILDLVATKSLPKGLHCLSMQLTIGYYNDKDSHTIDPSPEVLEDNSRFHYALFSDNVLAASVVVKSLRDNAKDPSRHVIHLVTDAMNKPAMRAWFRRHSPYPAVMDIKTVEDFSDWLTPEHCPVLRFLQESKALQEFYNNVDGPATKAGSGGDEKGIKHRNPKYLSMLNHLRFYLPEVYPKLKKVVFLDDDIVVQKDLAPLWDVDLEGNVNGAVFTCRGKFHRLGHYLNFSHPDIKREFDEDSCGWAYGMNVFDLDRWREQNLTEVYHKWQIANEGRLLWKLGTLPPGLLTFYNRTHPLDKSWHQLGLGYDPEVTPELAESAAVVHYNGNNKPWLDIAISLYRKYWTRYVETKDPLINECNINVGQKLK</sequence>
<dbReference type="PANTHER" id="PTHR32116">
    <property type="entry name" value="GALACTURONOSYLTRANSFERASE 4-RELATED"/>
    <property type="match status" value="1"/>
</dbReference>
<evidence type="ECO:0000256" key="6">
    <source>
        <dbReference type="SAM" id="Phobius"/>
    </source>
</evidence>
<keyword evidence="4" id="KW-0175">Coiled coil</keyword>
<dbReference type="STRING" id="69332.A0A388KF19"/>
<dbReference type="PANTHER" id="PTHR32116:SF4">
    <property type="entry name" value="POLYGALACTURONATE 4-ALPHA-GALACTURONOSYLTRANSFERASE"/>
    <property type="match status" value="1"/>
</dbReference>
<comment type="similarity">
    <text evidence="2">Belongs to the glycosyltransferase 8 family.</text>
</comment>
<feature type="transmembrane region" description="Helical" evidence="6">
    <location>
        <begin position="35"/>
        <end position="54"/>
    </location>
</feature>
<evidence type="ECO:0000313" key="8">
    <source>
        <dbReference type="Proteomes" id="UP000265515"/>
    </source>
</evidence>
<organism evidence="7 8">
    <name type="scientific">Chara braunii</name>
    <name type="common">Braun's stonewort</name>
    <dbReference type="NCBI Taxonomy" id="69332"/>
    <lineage>
        <taxon>Eukaryota</taxon>
        <taxon>Viridiplantae</taxon>
        <taxon>Streptophyta</taxon>
        <taxon>Charophyceae</taxon>
        <taxon>Charales</taxon>
        <taxon>Characeae</taxon>
        <taxon>Chara</taxon>
    </lineage>
</organism>
<dbReference type="InterPro" id="IPR029993">
    <property type="entry name" value="GAUT"/>
</dbReference>
<feature type="compositionally biased region" description="Acidic residues" evidence="5">
    <location>
        <begin position="213"/>
        <end position="222"/>
    </location>
</feature>
<dbReference type="EMBL" id="BFEA01000103">
    <property type="protein sequence ID" value="GBG68654.1"/>
    <property type="molecule type" value="Genomic_DNA"/>
</dbReference>
<dbReference type="GO" id="GO:0047262">
    <property type="term" value="F:polygalacturonate 4-alpha-galacturonosyltransferase activity"/>
    <property type="evidence" value="ECO:0007669"/>
    <property type="project" value="InterPro"/>
</dbReference>
<comment type="pathway">
    <text evidence="1">Glycan metabolism; pectin biosynthesis.</text>
</comment>
<dbReference type="SUPFAM" id="SSF53448">
    <property type="entry name" value="Nucleotide-diphospho-sugar transferases"/>
    <property type="match status" value="1"/>
</dbReference>
<feature type="compositionally biased region" description="Acidic residues" evidence="5">
    <location>
        <begin position="186"/>
        <end position="196"/>
    </location>
</feature>
<feature type="compositionally biased region" description="Basic and acidic residues" evidence="5">
    <location>
        <begin position="223"/>
        <end position="244"/>
    </location>
</feature>
<dbReference type="CDD" id="cd06429">
    <property type="entry name" value="GT8_like_1"/>
    <property type="match status" value="1"/>
</dbReference>
<name>A0A388KF19_CHABU</name>
<keyword evidence="7" id="KW-0808">Transferase</keyword>